<evidence type="ECO:0000313" key="2">
    <source>
        <dbReference type="EMBL" id="CAF4829189.1"/>
    </source>
</evidence>
<feature type="non-terminal residue" evidence="1">
    <location>
        <position position="1"/>
    </location>
</feature>
<gene>
    <name evidence="1" type="ORF">SMN809_LOCUS37198</name>
    <name evidence="2" type="ORF">SMN809_LOCUS48401</name>
</gene>
<comment type="caution">
    <text evidence="1">The sequence shown here is derived from an EMBL/GenBank/DDBJ whole genome shotgun (WGS) entry which is preliminary data.</text>
</comment>
<accession>A0A8S2YG48</accession>
<name>A0A8S2YG48_9BILA</name>
<protein>
    <submittedName>
        <fullName evidence="1">Uncharacterized protein</fullName>
    </submittedName>
</protein>
<dbReference type="Proteomes" id="UP000676336">
    <property type="component" value="Unassembled WGS sequence"/>
</dbReference>
<dbReference type="EMBL" id="CAJOBI010155378">
    <property type="protein sequence ID" value="CAF4829189.1"/>
    <property type="molecule type" value="Genomic_DNA"/>
</dbReference>
<organism evidence="1 3">
    <name type="scientific">Rotaria magnacalcarata</name>
    <dbReference type="NCBI Taxonomy" id="392030"/>
    <lineage>
        <taxon>Eukaryota</taxon>
        <taxon>Metazoa</taxon>
        <taxon>Spiralia</taxon>
        <taxon>Gnathifera</taxon>
        <taxon>Rotifera</taxon>
        <taxon>Eurotatoria</taxon>
        <taxon>Bdelloidea</taxon>
        <taxon>Philodinida</taxon>
        <taxon>Philodinidae</taxon>
        <taxon>Rotaria</taxon>
    </lineage>
</organism>
<proteinExistence type="predicted"/>
<sequence>MRGIAETLYQIVKIIPRLPRTLPNVADKVTATTPHLVKSIPTNFPT</sequence>
<dbReference type="EMBL" id="CAJOBI010093846">
    <property type="protein sequence ID" value="CAF4555053.1"/>
    <property type="molecule type" value="Genomic_DNA"/>
</dbReference>
<reference evidence="1" key="1">
    <citation type="submission" date="2021-02" db="EMBL/GenBank/DDBJ databases">
        <authorList>
            <person name="Nowell W R."/>
        </authorList>
    </citation>
    <scope>NUCLEOTIDE SEQUENCE</scope>
</reference>
<evidence type="ECO:0000313" key="1">
    <source>
        <dbReference type="EMBL" id="CAF4555053.1"/>
    </source>
</evidence>
<dbReference type="AlphaFoldDB" id="A0A8S2YG48"/>
<evidence type="ECO:0000313" key="3">
    <source>
        <dbReference type="Proteomes" id="UP000676336"/>
    </source>
</evidence>